<dbReference type="PANTHER" id="PTHR46026:SF1">
    <property type="entry name" value="RHO-TYPE GUANINE NUCLEOTIDE EXCHANGE FACTOR, ISOFORM F"/>
    <property type="match status" value="1"/>
</dbReference>
<feature type="compositionally biased region" description="Polar residues" evidence="3">
    <location>
        <begin position="1147"/>
        <end position="1158"/>
    </location>
</feature>
<dbReference type="PANTHER" id="PTHR46026">
    <property type="entry name" value="RHO-TYPE GUANINE NUCLEOTIDE EXCHANGE FACTOR, ISOFORM F"/>
    <property type="match status" value="1"/>
</dbReference>
<dbReference type="CDD" id="cd00160">
    <property type="entry name" value="RhoGEF"/>
    <property type="match status" value="1"/>
</dbReference>
<dbReference type="InterPro" id="IPR001849">
    <property type="entry name" value="PH_domain"/>
</dbReference>
<dbReference type="PRINTS" id="PR00452">
    <property type="entry name" value="SH3DOMAIN"/>
</dbReference>
<dbReference type="SUPFAM" id="SSF50044">
    <property type="entry name" value="SH3-domain"/>
    <property type="match status" value="1"/>
</dbReference>
<feature type="compositionally biased region" description="Polar residues" evidence="3">
    <location>
        <begin position="1254"/>
        <end position="1267"/>
    </location>
</feature>
<keyword evidence="1 2" id="KW-0728">SH3 domain</keyword>
<dbReference type="SMART" id="SM00326">
    <property type="entry name" value="SH3"/>
    <property type="match status" value="1"/>
</dbReference>
<feature type="region of interest" description="Disordered" evidence="3">
    <location>
        <begin position="1125"/>
        <end position="1192"/>
    </location>
</feature>
<evidence type="ECO:0000313" key="7">
    <source>
        <dbReference type="EMBL" id="TPX62632.1"/>
    </source>
</evidence>
<dbReference type="SUPFAM" id="SSF50729">
    <property type="entry name" value="PH domain-like"/>
    <property type="match status" value="1"/>
</dbReference>
<evidence type="ECO:0000256" key="2">
    <source>
        <dbReference type="PROSITE-ProRule" id="PRU00192"/>
    </source>
</evidence>
<feature type="compositionally biased region" description="Basic and acidic residues" evidence="3">
    <location>
        <begin position="611"/>
        <end position="624"/>
    </location>
</feature>
<evidence type="ECO:0008006" key="9">
    <source>
        <dbReference type="Google" id="ProtNLM"/>
    </source>
</evidence>
<accession>A0A507EFT3</accession>
<evidence type="ECO:0000259" key="6">
    <source>
        <dbReference type="PROSITE" id="PS50010"/>
    </source>
</evidence>
<feature type="compositionally biased region" description="Low complexity" evidence="3">
    <location>
        <begin position="1168"/>
        <end position="1179"/>
    </location>
</feature>
<dbReference type="SMART" id="SM00325">
    <property type="entry name" value="RhoGEF"/>
    <property type="match status" value="1"/>
</dbReference>
<evidence type="ECO:0000259" key="5">
    <source>
        <dbReference type="PROSITE" id="PS50003"/>
    </source>
</evidence>
<feature type="domain" description="PH" evidence="5">
    <location>
        <begin position="415"/>
        <end position="522"/>
    </location>
</feature>
<dbReference type="Proteomes" id="UP000318582">
    <property type="component" value="Unassembled WGS sequence"/>
</dbReference>
<feature type="region of interest" description="Disordered" evidence="3">
    <location>
        <begin position="1082"/>
        <end position="1103"/>
    </location>
</feature>
<feature type="domain" description="SH3" evidence="4">
    <location>
        <begin position="91"/>
        <end position="150"/>
    </location>
</feature>
<feature type="compositionally biased region" description="Low complexity" evidence="3">
    <location>
        <begin position="1369"/>
        <end position="1391"/>
    </location>
</feature>
<dbReference type="InterPro" id="IPR000219">
    <property type="entry name" value="DH_dom"/>
</dbReference>
<feature type="compositionally biased region" description="Polar residues" evidence="3">
    <location>
        <begin position="1093"/>
        <end position="1103"/>
    </location>
</feature>
<dbReference type="PROSITE" id="PS50002">
    <property type="entry name" value="SH3"/>
    <property type="match status" value="1"/>
</dbReference>
<organism evidence="7 8">
    <name type="scientific">Powellomyces hirtus</name>
    <dbReference type="NCBI Taxonomy" id="109895"/>
    <lineage>
        <taxon>Eukaryota</taxon>
        <taxon>Fungi</taxon>
        <taxon>Fungi incertae sedis</taxon>
        <taxon>Chytridiomycota</taxon>
        <taxon>Chytridiomycota incertae sedis</taxon>
        <taxon>Chytridiomycetes</taxon>
        <taxon>Spizellomycetales</taxon>
        <taxon>Powellomycetaceae</taxon>
        <taxon>Powellomyces</taxon>
    </lineage>
</organism>
<protein>
    <recommendedName>
        <fullName evidence="9">DH domain-containing protein</fullName>
    </recommendedName>
</protein>
<dbReference type="Gene3D" id="1.20.900.10">
    <property type="entry name" value="Dbl homology (DH) domain"/>
    <property type="match status" value="1"/>
</dbReference>
<dbReference type="InterPro" id="IPR001452">
    <property type="entry name" value="SH3_domain"/>
</dbReference>
<feature type="compositionally biased region" description="Polar residues" evidence="3">
    <location>
        <begin position="1125"/>
        <end position="1139"/>
    </location>
</feature>
<dbReference type="Pfam" id="PF00621">
    <property type="entry name" value="RhoGEF"/>
    <property type="match status" value="1"/>
</dbReference>
<dbReference type="SMART" id="SM00233">
    <property type="entry name" value="PH"/>
    <property type="match status" value="1"/>
</dbReference>
<dbReference type="STRING" id="109895.A0A507EFT3"/>
<dbReference type="SUPFAM" id="SSF48065">
    <property type="entry name" value="DBL homology domain (DH-domain)"/>
    <property type="match status" value="1"/>
</dbReference>
<dbReference type="Pfam" id="PF22697">
    <property type="entry name" value="SOS1_NGEF_PH"/>
    <property type="match status" value="1"/>
</dbReference>
<dbReference type="InterPro" id="IPR035899">
    <property type="entry name" value="DBL_dom_sf"/>
</dbReference>
<feature type="region of interest" description="Disordered" evidence="3">
    <location>
        <begin position="877"/>
        <end position="901"/>
    </location>
</feature>
<dbReference type="Gene3D" id="2.30.29.30">
    <property type="entry name" value="Pleckstrin-homology domain (PH domain)/Phosphotyrosine-binding domain (PTB)"/>
    <property type="match status" value="1"/>
</dbReference>
<comment type="caution">
    <text evidence="7">The sequence shown here is derived from an EMBL/GenBank/DDBJ whole genome shotgun (WGS) entry which is preliminary data.</text>
</comment>
<dbReference type="Gene3D" id="2.30.30.40">
    <property type="entry name" value="SH3 Domains"/>
    <property type="match status" value="1"/>
</dbReference>
<feature type="compositionally biased region" description="Basic and acidic residues" evidence="3">
    <location>
        <begin position="883"/>
        <end position="899"/>
    </location>
</feature>
<dbReference type="InterPro" id="IPR011993">
    <property type="entry name" value="PH-like_dom_sf"/>
</dbReference>
<dbReference type="GO" id="GO:0005737">
    <property type="term" value="C:cytoplasm"/>
    <property type="evidence" value="ECO:0007669"/>
    <property type="project" value="TreeGrafter"/>
</dbReference>
<evidence type="ECO:0000259" key="4">
    <source>
        <dbReference type="PROSITE" id="PS50002"/>
    </source>
</evidence>
<feature type="compositionally biased region" description="Low complexity" evidence="3">
    <location>
        <begin position="706"/>
        <end position="716"/>
    </location>
</feature>
<feature type="region of interest" description="Disordered" evidence="3">
    <location>
        <begin position="1245"/>
        <end position="1273"/>
    </location>
</feature>
<feature type="domain" description="DH" evidence="6">
    <location>
        <begin position="205"/>
        <end position="385"/>
    </location>
</feature>
<evidence type="ECO:0000256" key="3">
    <source>
        <dbReference type="SAM" id="MobiDB-lite"/>
    </source>
</evidence>
<dbReference type="GO" id="GO:0005085">
    <property type="term" value="F:guanyl-nucleotide exchange factor activity"/>
    <property type="evidence" value="ECO:0007669"/>
    <property type="project" value="InterPro"/>
</dbReference>
<feature type="region of interest" description="Disordered" evidence="3">
    <location>
        <begin position="706"/>
        <end position="726"/>
    </location>
</feature>
<dbReference type="InterPro" id="IPR055251">
    <property type="entry name" value="SOS1_NGEF_PH"/>
</dbReference>
<name>A0A507EFT3_9FUNG</name>
<evidence type="ECO:0000313" key="8">
    <source>
        <dbReference type="Proteomes" id="UP000318582"/>
    </source>
</evidence>
<keyword evidence="8" id="KW-1185">Reference proteome</keyword>
<sequence length="1445" mass="159409">MLGSDDFKYVNAPSHVRDGKASVPLSHLEGPVAEDVKTASASFTGKPYPGIRRGLDRPRTGSPPLLARSTTVPRSPRIEESADEQCLLEPTYRILCISTYPYTADKNDELSFVEGQVIRVVRQVDGGWWEGQLGQQVGWFPANHVEEYVVPPEDAAEDLFDRFANTSVELDDLRLRTIMRNNEIRGSTIPMESELVSTGSDQGTERMRLLGHILLTEKQYIESLQRFMDEFVYPLYQVDWFPPQDHHAIFSNIEDILDFEKDFFSTLDRNIADDRMVGHCFLSMADRFKDVYAEYCTNLSHAVTVSTQYVHHVPMTRFLQSTSANSSPPILHMVSTLHKPAQWQNRYQAALRELLKATDECHPDHENLKAACHKLDSIVKHIERLKRWNENHEMVRGLVTQIIGWEGPRLELYGDLILEGNLKLLEGVRKRERRFYLLARVLIIVKPEQHSKTADIKLRLIEKLPLTSTVLISVPDSHEDGSNLAFQLSYQSDDSKVKTLSITAFNSEQKDKWIASITRQLEQNVGAAPVQGEDVDQIQVGESKFDGKSGRNLKWFASWSGRIRKKRPSLPNLKDYMSHAREAEDLIAGNFPSTHAQKDNVNVDLSAAKNANEEPSSRTKDKLCSHGAEPQSTTPFTSPADAKPTASKKEQISEPQDMSPPKSLLSSSLEESFGRTRRRRIYSGSTTRISSTVIGTTLEVVEHSRSCSSLSALNSRKSGDNVGKASKQHFENTARMHEATQSSRPQSSLTTITRSLSSSPASFLWMHSPKTLVGDDSASSAPSIPEVSTLVHQCVADQDGRHAKSNVLQHLAAPVAKTLQSLPVKSLEHQATIQTHVDLEELQSAELQSRSSSWKGEASSHIGHLGKSVNTTALLNSTQLPSRSDKALHSTNRQLDRENASISNATIVNVSHENRSPSQPYIEQPHGDAKVTSQQLQVGPSSSAIDAVGAGHQPIYLASNSRPSEFFIYPNVSKGNNPSVPDLPSTFSYATSSKRLPYHLNSSMSMADLGAFNKAPQRKSSVANLVSALRGSVKSLFRRSQSTNTLQTPRAMEETDFRRIEMTREHRKSSLMDVKDLLFKSKRKGQSAAPAAESTQATSIRKFSTNTASSSKLSLDEVPTPVVLQQPSHILSPPQSTRTSAEKARTSDSYSRFSSNQAVPLPSPLPSAPTATARACTPPRSREPVAPTKADEDVSDPMLRIAPDSGIYGLVTGGATKMKADIPKNFPFHLDVRISNEMQPKCPGCCGPDHPGSANEQNPGSPSSVINTGPAGDETLLQSRRSLSILSVKHDASTHGSAAQGRLRSSSLTAGVSSSWPIDAEVCNPRPTSHPHRVLRRARSNIARSTKAPARLQMTLAAHTRNTRHEDASSTCSSAPAPSKVETQSETPSETSSKDGQTEEFGPVIGHLTHLERTWYVDLAQKCEAMSHEIRELKCHLKAMEDQVK</sequence>
<dbReference type="Pfam" id="PF14604">
    <property type="entry name" value="SH3_9"/>
    <property type="match status" value="1"/>
</dbReference>
<feature type="region of interest" description="Disordered" evidence="3">
    <location>
        <begin position="38"/>
        <end position="79"/>
    </location>
</feature>
<dbReference type="EMBL" id="QEAQ01000002">
    <property type="protein sequence ID" value="TPX62632.1"/>
    <property type="molecule type" value="Genomic_DNA"/>
</dbReference>
<dbReference type="PROSITE" id="PS50010">
    <property type="entry name" value="DH_2"/>
    <property type="match status" value="1"/>
</dbReference>
<reference evidence="7 8" key="1">
    <citation type="journal article" date="2019" name="Sci. Rep.">
        <title>Comparative genomics of chytrid fungi reveal insights into the obligate biotrophic and pathogenic lifestyle of Synchytrium endobioticum.</title>
        <authorList>
            <person name="van de Vossenberg B.T.L.H."/>
            <person name="Warris S."/>
            <person name="Nguyen H.D.T."/>
            <person name="van Gent-Pelzer M.P.E."/>
            <person name="Joly D.L."/>
            <person name="van de Geest H.C."/>
            <person name="Bonants P.J.M."/>
            <person name="Smith D.S."/>
            <person name="Levesque C.A."/>
            <person name="van der Lee T.A.J."/>
        </authorList>
    </citation>
    <scope>NUCLEOTIDE SEQUENCE [LARGE SCALE GENOMIC DNA]</scope>
    <source>
        <strain evidence="7 8">CBS 809.83</strain>
    </source>
</reference>
<dbReference type="PROSITE" id="PS50003">
    <property type="entry name" value="PH_DOMAIN"/>
    <property type="match status" value="1"/>
</dbReference>
<proteinExistence type="predicted"/>
<feature type="region of interest" description="Disordered" evidence="3">
    <location>
        <begin position="1361"/>
        <end position="1401"/>
    </location>
</feature>
<evidence type="ECO:0000256" key="1">
    <source>
        <dbReference type="ARBA" id="ARBA00022443"/>
    </source>
</evidence>
<gene>
    <name evidence="7" type="ORF">PhCBS80983_g00242</name>
</gene>
<dbReference type="InterPro" id="IPR036028">
    <property type="entry name" value="SH3-like_dom_sf"/>
</dbReference>
<feature type="region of interest" description="Disordered" evidence="3">
    <location>
        <begin position="609"/>
        <end position="674"/>
    </location>
</feature>